<dbReference type="GO" id="GO:0003700">
    <property type="term" value="F:DNA-binding transcription factor activity"/>
    <property type="evidence" value="ECO:0007669"/>
    <property type="project" value="TreeGrafter"/>
</dbReference>
<dbReference type="GO" id="GO:0003677">
    <property type="term" value="F:DNA binding"/>
    <property type="evidence" value="ECO:0007669"/>
    <property type="project" value="UniProtKB-KW"/>
</dbReference>
<evidence type="ECO:0000259" key="4">
    <source>
        <dbReference type="PROSITE" id="PS51063"/>
    </source>
</evidence>
<evidence type="ECO:0000313" key="5">
    <source>
        <dbReference type="EMBL" id="MYZ47559.1"/>
    </source>
</evidence>
<protein>
    <submittedName>
        <fullName evidence="5">Crp/Fnr family transcriptional regulator</fullName>
    </submittedName>
</protein>
<dbReference type="InterPro" id="IPR000595">
    <property type="entry name" value="cNMP-bd_dom"/>
</dbReference>
<keyword evidence="2" id="KW-0238">DNA-binding</keyword>
<proteinExistence type="predicted"/>
<dbReference type="GO" id="GO:0005829">
    <property type="term" value="C:cytosol"/>
    <property type="evidence" value="ECO:0007669"/>
    <property type="project" value="TreeGrafter"/>
</dbReference>
<organism evidence="5 6">
    <name type="scientific">Propylenella binzhouense</name>
    <dbReference type="NCBI Taxonomy" id="2555902"/>
    <lineage>
        <taxon>Bacteria</taxon>
        <taxon>Pseudomonadati</taxon>
        <taxon>Pseudomonadota</taxon>
        <taxon>Alphaproteobacteria</taxon>
        <taxon>Hyphomicrobiales</taxon>
        <taxon>Propylenellaceae</taxon>
        <taxon>Propylenella</taxon>
    </lineage>
</organism>
<dbReference type="RefSeq" id="WP_161139908.1">
    <property type="nucleotide sequence ID" value="NZ_SPKJ01000017.1"/>
</dbReference>
<dbReference type="InterPro" id="IPR036388">
    <property type="entry name" value="WH-like_DNA-bd_sf"/>
</dbReference>
<keyword evidence="6" id="KW-1185">Reference proteome</keyword>
<dbReference type="OrthoDB" id="7506088at2"/>
<evidence type="ECO:0000256" key="2">
    <source>
        <dbReference type="ARBA" id="ARBA00023125"/>
    </source>
</evidence>
<dbReference type="Proteomes" id="UP000773614">
    <property type="component" value="Unassembled WGS sequence"/>
</dbReference>
<dbReference type="Pfam" id="PF13545">
    <property type="entry name" value="HTH_Crp_2"/>
    <property type="match status" value="1"/>
</dbReference>
<reference evidence="5" key="1">
    <citation type="submission" date="2019-03" db="EMBL/GenBank/DDBJ databases">
        <title>Afifella sp. nov., isolated from activated sludge.</title>
        <authorList>
            <person name="Li Q."/>
            <person name="Liu Y."/>
        </authorList>
    </citation>
    <scope>NUCLEOTIDE SEQUENCE</scope>
    <source>
        <strain evidence="5">L72</strain>
    </source>
</reference>
<sequence length="235" mass="25669">MERQLHPNRLLSTLPPAEFVAVLRRLQPAPLIPGTILYDAGTAIETVWFPHSGLVSIVSHPGLDGLVGTAAIGPEGFVGFPLVLCAQSWLGTTIVQVPGEASAMGAAEFLALVDECPTLSRQLHRYVLALITQIAQGSACHRMHLVEQRCARWLLMCHDRTHEDTFRLTQEFLAQLLGVQRPTVTNAAGALQRMGLIRYSRGIVSILDRAGLERSACPCYALVRGEYERLIGTPL</sequence>
<accession>A0A964T3D7</accession>
<dbReference type="Gene3D" id="2.60.120.10">
    <property type="entry name" value="Jelly Rolls"/>
    <property type="match status" value="1"/>
</dbReference>
<dbReference type="InterPro" id="IPR014710">
    <property type="entry name" value="RmlC-like_jellyroll"/>
</dbReference>
<dbReference type="CDD" id="cd00038">
    <property type="entry name" value="CAP_ED"/>
    <property type="match status" value="1"/>
</dbReference>
<name>A0A964T3D7_9HYPH</name>
<dbReference type="PANTHER" id="PTHR24567:SF74">
    <property type="entry name" value="HTH-TYPE TRANSCRIPTIONAL REGULATOR ARCR"/>
    <property type="match status" value="1"/>
</dbReference>
<dbReference type="PANTHER" id="PTHR24567">
    <property type="entry name" value="CRP FAMILY TRANSCRIPTIONAL REGULATORY PROTEIN"/>
    <property type="match status" value="1"/>
</dbReference>
<dbReference type="InterPro" id="IPR012318">
    <property type="entry name" value="HTH_CRP"/>
</dbReference>
<dbReference type="Gene3D" id="1.10.10.10">
    <property type="entry name" value="Winged helix-like DNA-binding domain superfamily/Winged helix DNA-binding domain"/>
    <property type="match status" value="1"/>
</dbReference>
<dbReference type="PROSITE" id="PS51063">
    <property type="entry name" value="HTH_CRP_2"/>
    <property type="match status" value="1"/>
</dbReference>
<keyword evidence="1" id="KW-0805">Transcription regulation</keyword>
<keyword evidence="3" id="KW-0804">Transcription</keyword>
<dbReference type="EMBL" id="SPKJ01000017">
    <property type="protein sequence ID" value="MYZ47559.1"/>
    <property type="molecule type" value="Genomic_DNA"/>
</dbReference>
<comment type="caution">
    <text evidence="5">The sequence shown here is derived from an EMBL/GenBank/DDBJ whole genome shotgun (WGS) entry which is preliminary data.</text>
</comment>
<dbReference type="InterPro" id="IPR036390">
    <property type="entry name" value="WH_DNA-bd_sf"/>
</dbReference>
<gene>
    <name evidence="5" type="ORF">E4O86_07520</name>
</gene>
<dbReference type="SUPFAM" id="SSF46785">
    <property type="entry name" value="Winged helix' DNA-binding domain"/>
    <property type="match status" value="1"/>
</dbReference>
<dbReference type="InterPro" id="IPR050397">
    <property type="entry name" value="Env_Response_Regulators"/>
</dbReference>
<dbReference type="AlphaFoldDB" id="A0A964T3D7"/>
<dbReference type="InterPro" id="IPR018490">
    <property type="entry name" value="cNMP-bd_dom_sf"/>
</dbReference>
<evidence type="ECO:0000313" key="6">
    <source>
        <dbReference type="Proteomes" id="UP000773614"/>
    </source>
</evidence>
<evidence type="ECO:0000256" key="1">
    <source>
        <dbReference type="ARBA" id="ARBA00023015"/>
    </source>
</evidence>
<dbReference type="SMART" id="SM00419">
    <property type="entry name" value="HTH_CRP"/>
    <property type="match status" value="1"/>
</dbReference>
<feature type="domain" description="HTH crp-type" evidence="4">
    <location>
        <begin position="144"/>
        <end position="210"/>
    </location>
</feature>
<dbReference type="SUPFAM" id="SSF51206">
    <property type="entry name" value="cAMP-binding domain-like"/>
    <property type="match status" value="1"/>
</dbReference>
<evidence type="ECO:0000256" key="3">
    <source>
        <dbReference type="ARBA" id="ARBA00023163"/>
    </source>
</evidence>